<dbReference type="InterPro" id="IPR027577">
    <property type="entry name" value="OvoA_Nterm"/>
</dbReference>
<dbReference type="InterPro" id="IPR051043">
    <property type="entry name" value="Sulfatase_Mod_Factor_Kinase"/>
</dbReference>
<dbReference type="SUPFAM" id="SSF56436">
    <property type="entry name" value="C-type lectin-like"/>
    <property type="match status" value="1"/>
</dbReference>
<gene>
    <name evidence="6" type="ORF">tloyanaT_04940</name>
</gene>
<evidence type="ECO:0000256" key="1">
    <source>
        <dbReference type="ARBA" id="ARBA00023002"/>
    </source>
</evidence>
<comment type="caution">
    <text evidence="6">The sequence shown here is derived from an EMBL/GenBank/DDBJ whole genome shotgun (WGS) entry which is preliminary data.</text>
</comment>
<dbReference type="Pfam" id="PF12867">
    <property type="entry name" value="DinB_2"/>
    <property type="match status" value="1"/>
</dbReference>
<evidence type="ECO:0000259" key="5">
    <source>
        <dbReference type="Pfam" id="PF12867"/>
    </source>
</evidence>
<proteinExistence type="predicted"/>
<keyword evidence="2" id="KW-0408">Iron</keyword>
<evidence type="ECO:0000313" key="6">
    <source>
        <dbReference type="EMBL" id="GLX84242.1"/>
    </source>
</evidence>
<dbReference type="InterPro" id="IPR005532">
    <property type="entry name" value="SUMF_dom"/>
</dbReference>
<dbReference type="GO" id="GO:0032259">
    <property type="term" value="P:methylation"/>
    <property type="evidence" value="ECO:0007669"/>
    <property type="project" value="UniProtKB-KW"/>
</dbReference>
<feature type="domain" description="Sulfatase-modifying factor enzyme-like" evidence="4">
    <location>
        <begin position="203"/>
        <end position="450"/>
    </location>
</feature>
<evidence type="ECO:0000313" key="7">
    <source>
        <dbReference type="Proteomes" id="UP001157134"/>
    </source>
</evidence>
<dbReference type="EMBL" id="BSSV01000001">
    <property type="protein sequence ID" value="GLX84242.1"/>
    <property type="molecule type" value="Genomic_DNA"/>
</dbReference>
<dbReference type="GO" id="GO:0008168">
    <property type="term" value="F:methyltransferase activity"/>
    <property type="evidence" value="ECO:0007669"/>
    <property type="project" value="UniProtKB-KW"/>
</dbReference>
<dbReference type="InterPro" id="IPR042095">
    <property type="entry name" value="SUMF_sf"/>
</dbReference>
<keyword evidence="7" id="KW-1185">Reference proteome</keyword>
<dbReference type="InterPro" id="IPR027625">
    <property type="entry name" value="OvoA_Cterm"/>
</dbReference>
<dbReference type="InterPro" id="IPR024775">
    <property type="entry name" value="DinB-like"/>
</dbReference>
<evidence type="ECO:0000256" key="2">
    <source>
        <dbReference type="ARBA" id="ARBA00023004"/>
    </source>
</evidence>
<evidence type="ECO:0000256" key="3">
    <source>
        <dbReference type="ARBA" id="ARBA00037882"/>
    </source>
</evidence>
<dbReference type="RefSeq" id="WP_284295787.1">
    <property type="nucleotide sequence ID" value="NZ_BSSV01000001.1"/>
</dbReference>
<dbReference type="NCBIfam" id="TIGR04345">
    <property type="entry name" value="ovoA_Cterm"/>
    <property type="match status" value="1"/>
</dbReference>
<dbReference type="InterPro" id="IPR016187">
    <property type="entry name" value="CTDL_fold"/>
</dbReference>
<keyword evidence="6" id="KW-0808">Transferase</keyword>
<dbReference type="InterPro" id="IPR029063">
    <property type="entry name" value="SAM-dependent_MTases_sf"/>
</dbReference>
<name>A0ABQ6HBT7_9GAMM</name>
<dbReference type="PANTHER" id="PTHR23150:SF26">
    <property type="entry name" value="GENERIC METHYLTRANSFERASE"/>
    <property type="match status" value="1"/>
</dbReference>
<protein>
    <submittedName>
        <fullName evidence="6">SAM-dependent methyltransferase</fullName>
    </submittedName>
</protein>
<dbReference type="Proteomes" id="UP001157134">
    <property type="component" value="Unassembled WGS sequence"/>
</dbReference>
<dbReference type="Pfam" id="PF03781">
    <property type="entry name" value="FGE-sulfatase"/>
    <property type="match status" value="1"/>
</dbReference>
<dbReference type="CDD" id="cd02440">
    <property type="entry name" value="AdoMet_MTases"/>
    <property type="match status" value="1"/>
</dbReference>
<dbReference type="Gene3D" id="3.40.50.150">
    <property type="entry name" value="Vaccinia Virus protein VP39"/>
    <property type="match status" value="1"/>
</dbReference>
<dbReference type="Gene3D" id="3.90.1580.10">
    <property type="entry name" value="paralog of FGE (formylglycine-generating enzyme)"/>
    <property type="match status" value="1"/>
</dbReference>
<evidence type="ECO:0000259" key="4">
    <source>
        <dbReference type="Pfam" id="PF03781"/>
    </source>
</evidence>
<accession>A0ABQ6HBT7</accession>
<sequence length="718" mass="82897">MSTTNITKHQMTTVLLDGESVEAKRDELKRYFQNTWQTYEALFSLINNDDAFFLRPEPLRHPLIFYYGHTATFFINKLMLGKYINQRVNEKLEAICAVGVDEMSWDDLDSTHYDWPSVDEVRIYRNQVFELINRLIDEMPLSLPIRQDSLAWVVMMGCEHERIHLETSSVIMRMLDTEHLTANNDWQACSTTGSAPQNRLLPVAGHTVSLGKPAYANTYGWDNEYGQAQVEVPDFNASEYLVSNAEFMTFIDEGGYQSPQYWTPEGQAWLDYKQPKMPRFWFKQNGQYFQRNLLTSMPLPLDWPVEINYLEAKAFCNWLSEKKGKNIRLPSEAEWYCLRDLVQGDITDWPEAKGNINLEYFASSCPVNRNEHKQFFDVIGNVWQWTESAIDGFNGFEVHPLYDDFSTPTFDGKHNLIKGGSWISTGNEAIKYSRYAFRRHFMQHAGFRYVESHHDEIPDIEVNQYETNREICQQLACYYAKGGDHQFAMPNYAEQLAQKVNDITERNQISRNRLLELGCSVGKTSFLLSAIFDQVDGVDFSARFIQHAVKLQQGDAVRYSIENEGEIVDFNEVTLAQIEQFNGKSIQPSNVLFSQGDAGNLKPIFNDYDVIVAQQLLEQCYDARSFLDEVAERLNRQGLFILLTDYSINPDKVPAEKRIGGSKVNGENVTGFDAVSQILSDKFELIEQDQMTKVIPHNYRQATLSLMHISVWQKRLYA</sequence>
<reference evidence="6 7" key="1">
    <citation type="submission" date="2023-03" db="EMBL/GenBank/DDBJ databases">
        <title>Thalassotalea loyana LMG 22536T draft genome sequence.</title>
        <authorList>
            <person name="Sawabe T."/>
        </authorList>
    </citation>
    <scope>NUCLEOTIDE SEQUENCE [LARGE SCALE GENOMIC DNA]</scope>
    <source>
        <strain evidence="6 7">LMG 22536</strain>
    </source>
</reference>
<dbReference type="SUPFAM" id="SSF53335">
    <property type="entry name" value="S-adenosyl-L-methionine-dependent methyltransferases"/>
    <property type="match status" value="1"/>
</dbReference>
<keyword evidence="6" id="KW-0489">Methyltransferase</keyword>
<feature type="domain" description="DinB-like" evidence="5">
    <location>
        <begin position="32"/>
        <end position="167"/>
    </location>
</feature>
<organism evidence="6 7">
    <name type="scientific">Thalassotalea loyana</name>
    <dbReference type="NCBI Taxonomy" id="280483"/>
    <lineage>
        <taxon>Bacteria</taxon>
        <taxon>Pseudomonadati</taxon>
        <taxon>Pseudomonadota</taxon>
        <taxon>Gammaproteobacteria</taxon>
        <taxon>Alteromonadales</taxon>
        <taxon>Colwelliaceae</taxon>
        <taxon>Thalassotalea</taxon>
    </lineage>
</organism>
<dbReference type="PANTHER" id="PTHR23150">
    <property type="entry name" value="SULFATASE MODIFYING FACTOR 1, 2"/>
    <property type="match status" value="1"/>
</dbReference>
<dbReference type="NCBIfam" id="TIGR04344">
    <property type="entry name" value="ovoA_Nterm"/>
    <property type="match status" value="1"/>
</dbReference>
<keyword evidence="1" id="KW-0560">Oxidoreductase</keyword>
<comment type="pathway">
    <text evidence="3">Amino-acid biosynthesis; ergothioneine biosynthesis.</text>
</comment>
<dbReference type="Pfam" id="PF13489">
    <property type="entry name" value="Methyltransf_23"/>
    <property type="match status" value="1"/>
</dbReference>